<gene>
    <name evidence="3" type="ORF">Tco_1041668</name>
</gene>
<dbReference type="InterPro" id="IPR005162">
    <property type="entry name" value="Retrotrans_gag_dom"/>
</dbReference>
<protein>
    <submittedName>
        <fullName evidence="3">Reverse transcriptase domain-containing protein</fullName>
    </submittedName>
</protein>
<evidence type="ECO:0000259" key="2">
    <source>
        <dbReference type="SMART" id="SM00343"/>
    </source>
</evidence>
<organism evidence="3 4">
    <name type="scientific">Tanacetum coccineum</name>
    <dbReference type="NCBI Taxonomy" id="301880"/>
    <lineage>
        <taxon>Eukaryota</taxon>
        <taxon>Viridiplantae</taxon>
        <taxon>Streptophyta</taxon>
        <taxon>Embryophyta</taxon>
        <taxon>Tracheophyta</taxon>
        <taxon>Spermatophyta</taxon>
        <taxon>Magnoliopsida</taxon>
        <taxon>eudicotyledons</taxon>
        <taxon>Gunneridae</taxon>
        <taxon>Pentapetalae</taxon>
        <taxon>asterids</taxon>
        <taxon>campanulids</taxon>
        <taxon>Asterales</taxon>
        <taxon>Asteraceae</taxon>
        <taxon>Asteroideae</taxon>
        <taxon>Anthemideae</taxon>
        <taxon>Anthemidinae</taxon>
        <taxon>Tanacetum</taxon>
    </lineage>
</organism>
<evidence type="ECO:0000256" key="1">
    <source>
        <dbReference type="SAM" id="MobiDB-lite"/>
    </source>
</evidence>
<reference evidence="3" key="2">
    <citation type="submission" date="2022-01" db="EMBL/GenBank/DDBJ databases">
        <authorList>
            <person name="Yamashiro T."/>
            <person name="Shiraishi A."/>
            <person name="Satake H."/>
            <person name="Nakayama K."/>
        </authorList>
    </citation>
    <scope>NUCLEOTIDE SEQUENCE</scope>
</reference>
<dbReference type="InterPro" id="IPR021109">
    <property type="entry name" value="Peptidase_aspartic_dom_sf"/>
</dbReference>
<proteinExistence type="predicted"/>
<dbReference type="Pfam" id="PF08284">
    <property type="entry name" value="RVP_2"/>
    <property type="match status" value="1"/>
</dbReference>
<dbReference type="Gene3D" id="4.10.60.10">
    <property type="entry name" value="Zinc finger, CCHC-type"/>
    <property type="match status" value="1"/>
</dbReference>
<reference evidence="3" key="1">
    <citation type="journal article" date="2022" name="Int. J. Mol. Sci.">
        <title>Draft Genome of Tanacetum Coccineum: Genomic Comparison of Closely Related Tanacetum-Family Plants.</title>
        <authorList>
            <person name="Yamashiro T."/>
            <person name="Shiraishi A."/>
            <person name="Nakayama K."/>
            <person name="Satake H."/>
        </authorList>
    </citation>
    <scope>NUCLEOTIDE SEQUENCE</scope>
</reference>
<dbReference type="InterPro" id="IPR032567">
    <property type="entry name" value="RTL1-rel"/>
</dbReference>
<accession>A0ABQ5GHT5</accession>
<dbReference type="PANTHER" id="PTHR15503">
    <property type="entry name" value="LDOC1 RELATED"/>
    <property type="match status" value="1"/>
</dbReference>
<feature type="domain" description="CCHC-type" evidence="2">
    <location>
        <begin position="215"/>
        <end position="229"/>
    </location>
</feature>
<dbReference type="InterPro" id="IPR001878">
    <property type="entry name" value="Znf_CCHC"/>
</dbReference>
<dbReference type="SUPFAM" id="SSF50630">
    <property type="entry name" value="Acid proteases"/>
    <property type="match status" value="1"/>
</dbReference>
<evidence type="ECO:0000313" key="3">
    <source>
        <dbReference type="EMBL" id="GJT74943.1"/>
    </source>
</evidence>
<sequence length="1122" mass="127497">MYEKIKRSDEDFIAIGSVEDDRLIKRMNKKDSSKGEEIKQESKEEVKEEDKGEENFSYNLFGSSLCQILTPAEEIDRIREEFQTLTQTNETVNEMWKKFNDLIRYCPEYHGNEKLKVERFQRMLRDDIREVIFPFKCTTLDDLLSRARVREADLLRKKNKEAKETKRKIEFGDRDAKKPKHDQGRKGGGTQIKTPCKKCHKTHLGVCRANLSGYYKCGSLNHISKDCQKPMILCYNYNQLGHKSNECPNSKAIEAKPLKSVKEEKAEKAGIPNPTARVYMMATEEDKVKPDVVTGIILVNSKPTRVLYDSGASVSFVSYEFSKNLSIPPNKLPFPLEVEITGNKVVVVSNVYREMEIEIDDSIFRIDLIPIMLGVFDIVINRRKGNFKLCSVMKARRYLSRGCHAFMEHVINTNFEKKSVEDVPIVNEFLDVFLEELSAPYCLAPSEMKELMSQLQELLDKGFIRPSSSPWGAPILFVKKKDGSMRMCVDYRELNKVTVKNVYPLPRIGDLFDQIQEIVLETTEKIVHIKQRIQAARVRKKSYADLKRKPMEFQVVDSVMHKVSPWKGVVRSAKRGKLNPRYVRPFKVLEKVGSVSYKLELPQELSEEVNKVREVTLPNPYSAATHFGGVTTVTDGNPSSVNIKQHCGSSSVKTPMVLLKNQGPDLAGKPVNEILYSGMIGSLMYLKGTPSLGLWYQKCLGFDLKGYSDSNYVGCNMDRKSTSSAYQILRGKLVCWSAIKQQSVAMSSAEAEYVAAIRCCANILWMKSQLNDYDIHYKMEFWCTAIAYDPNLPANDSKVCPLKEYKIKFTVMNGKRPLTLEFKTFVESTGLDYNEGTYVSHPTLEVVKTELAKIIKNPILLDRTPVLSSPAISSYSKFSKDPSKVTLIELTASIIAVNNHETLVSTLLFSIKRKKKKFQTVTQTLPKSQGPEAPRALSKKRTKPKRNDQPANKGLPSTASNEGTSKTMPLSKGPRTDGEYHVDKTQSTRPKEKHEEATVSYENNDVTLRNFQQILNLFKTNHNTSMRMILENIRKIHNAVKEDPALNKKVLEATEAYIKNSTTLTEQLTLMKTFDLSGLKSLTESLKVVVDAQNDHLAKWTKSSTSMAWSLCNTPPRRKREA</sequence>
<dbReference type="CDD" id="cd00303">
    <property type="entry name" value="retropepsin_like"/>
    <property type="match status" value="1"/>
</dbReference>
<dbReference type="Pfam" id="PF00098">
    <property type="entry name" value="zf-CCHC"/>
    <property type="match status" value="1"/>
</dbReference>
<dbReference type="InterPro" id="IPR043502">
    <property type="entry name" value="DNA/RNA_pol_sf"/>
</dbReference>
<keyword evidence="3" id="KW-0548">Nucleotidyltransferase</keyword>
<feature type="region of interest" description="Disordered" evidence="1">
    <location>
        <begin position="165"/>
        <end position="192"/>
    </location>
</feature>
<feature type="compositionally biased region" description="Polar residues" evidence="1">
    <location>
        <begin position="955"/>
        <end position="968"/>
    </location>
</feature>
<dbReference type="Proteomes" id="UP001151760">
    <property type="component" value="Unassembled WGS sequence"/>
</dbReference>
<dbReference type="SMART" id="SM00343">
    <property type="entry name" value="ZnF_C2HC"/>
    <property type="match status" value="2"/>
</dbReference>
<dbReference type="GO" id="GO:0003964">
    <property type="term" value="F:RNA-directed DNA polymerase activity"/>
    <property type="evidence" value="ECO:0007669"/>
    <property type="project" value="UniProtKB-KW"/>
</dbReference>
<feature type="domain" description="CCHC-type" evidence="2">
    <location>
        <begin position="233"/>
        <end position="249"/>
    </location>
</feature>
<keyword evidence="3" id="KW-0808">Transferase</keyword>
<dbReference type="CDD" id="cd01647">
    <property type="entry name" value="RT_LTR"/>
    <property type="match status" value="1"/>
</dbReference>
<keyword evidence="4" id="KW-1185">Reference proteome</keyword>
<dbReference type="Gene3D" id="3.10.10.10">
    <property type="entry name" value="HIV Type 1 Reverse Transcriptase, subunit A, domain 1"/>
    <property type="match status" value="1"/>
</dbReference>
<dbReference type="SUPFAM" id="SSF56672">
    <property type="entry name" value="DNA/RNA polymerases"/>
    <property type="match status" value="1"/>
</dbReference>
<keyword evidence="3" id="KW-0695">RNA-directed DNA polymerase</keyword>
<dbReference type="Pfam" id="PF24626">
    <property type="entry name" value="SH3_Tf2-1"/>
    <property type="match status" value="1"/>
</dbReference>
<name>A0ABQ5GHT5_9ASTR</name>
<dbReference type="InterPro" id="IPR056924">
    <property type="entry name" value="SH3_Tf2-1"/>
</dbReference>
<feature type="compositionally biased region" description="Basic and acidic residues" evidence="1">
    <location>
        <begin position="165"/>
        <end position="185"/>
    </location>
</feature>
<feature type="compositionally biased region" description="Basic and acidic residues" evidence="1">
    <location>
        <begin position="974"/>
        <end position="997"/>
    </location>
</feature>
<evidence type="ECO:0000313" key="4">
    <source>
        <dbReference type="Proteomes" id="UP001151760"/>
    </source>
</evidence>
<feature type="region of interest" description="Disordered" evidence="1">
    <location>
        <begin position="29"/>
        <end position="50"/>
    </location>
</feature>
<dbReference type="CDD" id="cd09272">
    <property type="entry name" value="RNase_HI_RT_Ty1"/>
    <property type="match status" value="1"/>
</dbReference>
<dbReference type="Gene3D" id="2.40.70.10">
    <property type="entry name" value="Acid Proteases"/>
    <property type="match status" value="1"/>
</dbReference>
<dbReference type="Pfam" id="PF03732">
    <property type="entry name" value="Retrotrans_gag"/>
    <property type="match status" value="1"/>
</dbReference>
<comment type="caution">
    <text evidence="3">The sequence shown here is derived from an EMBL/GenBank/DDBJ whole genome shotgun (WGS) entry which is preliminary data.</text>
</comment>
<dbReference type="PANTHER" id="PTHR15503:SF42">
    <property type="entry name" value="ZINC FINGER, CCHC-TYPE, RETROTRANSPOSON GAG DOMAIN, ASPARTIC PEPTIDASE DOMAIN PROTEIN-RELATED"/>
    <property type="match status" value="1"/>
</dbReference>
<feature type="region of interest" description="Disordered" evidence="1">
    <location>
        <begin position="920"/>
        <end position="998"/>
    </location>
</feature>
<dbReference type="EMBL" id="BQNB010018485">
    <property type="protein sequence ID" value="GJT74943.1"/>
    <property type="molecule type" value="Genomic_DNA"/>
</dbReference>